<keyword evidence="1" id="KW-0732">Signal</keyword>
<dbReference type="SUPFAM" id="SSF48208">
    <property type="entry name" value="Six-hairpin glycosidases"/>
    <property type="match status" value="1"/>
</dbReference>
<keyword evidence="3" id="KW-1185">Reference proteome</keyword>
<feature type="signal peptide" evidence="1">
    <location>
        <begin position="1"/>
        <end position="23"/>
    </location>
</feature>
<evidence type="ECO:0000256" key="1">
    <source>
        <dbReference type="SAM" id="SignalP"/>
    </source>
</evidence>
<evidence type="ECO:0000313" key="2">
    <source>
        <dbReference type="EMBL" id="RDE24352.1"/>
    </source>
</evidence>
<sequence length="674" mass="72011">MKKQKLSLAISAAMLLSATAAQAGPQVEVLDKRALPAGSFLAYTEFELSGEPLAESLGLDLDVLDPDQVNQPTAFDYSAGIESYEYSEEAMYALNYQSQSGPHLANGPLNKQRGGDLGALGQRFMELADSVKYPAEEIPLNLYPISLPYQAALPEFAGPVDTSVVNGDEVEHLDSNGKARTLNTKIPAYYRDYASLAWTDSQTEKVINPAAIGGILLKEVMWSQDFLGGMHVIDSDEEVEASASTQDQDGVHALGVSAVDGMNGVILTEMSLDKLLILQDQLGFDGNKLGAAITPDYDPSKGVVWFPHQVAVSEGTANGVKAIDGLKVTDASSSLRDTWLLLWPVSEYFAFSDQREANSGQNPAFAAVFDGAPFAAAPKANVDADISNDVKADDAFSVASNLAGMLFKNLDALHFNRSVGTLVDSYNGKQSQHVTTYDAAYSLVALSIFQRSQDALPVGYASAEGGDVDLKSAQGKRALEMIRAQANFILANLIGDNGLAIDGTTLGGKADQGQSLDAQFAVVRGLTAAFLATEDSQYRDAARKLYLAVDEQLFDKAIDTWAQKPGQATEHTPWTAAAISAGLREAMLHLKNEEGENAAALELETLAQRYVSWFKGVINGSSTDQGMQLAEWLGDSGEQYVDGEGEDIDADNVPKVTSNNTAMVMAAKVRVSAK</sequence>
<organism evidence="2 3">
    <name type="scientific">Motiliproteus coralliicola</name>
    <dbReference type="NCBI Taxonomy" id="2283196"/>
    <lineage>
        <taxon>Bacteria</taxon>
        <taxon>Pseudomonadati</taxon>
        <taxon>Pseudomonadota</taxon>
        <taxon>Gammaproteobacteria</taxon>
        <taxon>Oceanospirillales</taxon>
        <taxon>Oceanospirillaceae</taxon>
        <taxon>Motiliproteus</taxon>
    </lineage>
</organism>
<protein>
    <submittedName>
        <fullName evidence="2">Uncharacterized protein</fullName>
    </submittedName>
</protein>
<dbReference type="RefSeq" id="WP_114693938.1">
    <property type="nucleotide sequence ID" value="NZ_QQOH01000001.1"/>
</dbReference>
<proteinExistence type="predicted"/>
<dbReference type="GO" id="GO:0005975">
    <property type="term" value="P:carbohydrate metabolic process"/>
    <property type="evidence" value="ECO:0007669"/>
    <property type="project" value="InterPro"/>
</dbReference>
<feature type="chain" id="PRO_5016604325" evidence="1">
    <location>
        <begin position="24"/>
        <end position="674"/>
    </location>
</feature>
<dbReference type="EMBL" id="QQOH01000001">
    <property type="protein sequence ID" value="RDE24352.1"/>
    <property type="molecule type" value="Genomic_DNA"/>
</dbReference>
<dbReference type="InterPro" id="IPR012341">
    <property type="entry name" value="6hp_glycosidase-like_sf"/>
</dbReference>
<gene>
    <name evidence="2" type="ORF">DV711_01820</name>
</gene>
<dbReference type="Gene3D" id="1.50.10.10">
    <property type="match status" value="1"/>
</dbReference>
<comment type="caution">
    <text evidence="2">The sequence shown here is derived from an EMBL/GenBank/DDBJ whole genome shotgun (WGS) entry which is preliminary data.</text>
</comment>
<dbReference type="Proteomes" id="UP000253769">
    <property type="component" value="Unassembled WGS sequence"/>
</dbReference>
<name>A0A369WRP7_9GAMM</name>
<evidence type="ECO:0000313" key="3">
    <source>
        <dbReference type="Proteomes" id="UP000253769"/>
    </source>
</evidence>
<reference evidence="2 3" key="1">
    <citation type="submission" date="2018-07" db="EMBL/GenBank/DDBJ databases">
        <title>Motiliproteus coralliicola sp. nov., a bacterium isolated from Coral.</title>
        <authorList>
            <person name="Wang G."/>
        </authorList>
    </citation>
    <scope>NUCLEOTIDE SEQUENCE [LARGE SCALE GENOMIC DNA]</scope>
    <source>
        <strain evidence="2 3">C34</strain>
    </source>
</reference>
<dbReference type="OrthoDB" id="2748233at2"/>
<accession>A0A369WRP7</accession>
<dbReference type="AlphaFoldDB" id="A0A369WRP7"/>
<dbReference type="InterPro" id="IPR008928">
    <property type="entry name" value="6-hairpin_glycosidase_sf"/>
</dbReference>